<keyword evidence="1" id="KW-0812">Transmembrane</keyword>
<keyword evidence="3" id="KW-1185">Reference proteome</keyword>
<dbReference type="Proteomes" id="UP001381693">
    <property type="component" value="Unassembled WGS sequence"/>
</dbReference>
<organism evidence="2 3">
    <name type="scientific">Halocaridina rubra</name>
    <name type="common">Hawaiian red shrimp</name>
    <dbReference type="NCBI Taxonomy" id="373956"/>
    <lineage>
        <taxon>Eukaryota</taxon>
        <taxon>Metazoa</taxon>
        <taxon>Ecdysozoa</taxon>
        <taxon>Arthropoda</taxon>
        <taxon>Crustacea</taxon>
        <taxon>Multicrustacea</taxon>
        <taxon>Malacostraca</taxon>
        <taxon>Eumalacostraca</taxon>
        <taxon>Eucarida</taxon>
        <taxon>Decapoda</taxon>
        <taxon>Pleocyemata</taxon>
        <taxon>Caridea</taxon>
        <taxon>Atyoidea</taxon>
        <taxon>Atyidae</taxon>
        <taxon>Halocaridina</taxon>
    </lineage>
</organism>
<evidence type="ECO:0000313" key="2">
    <source>
        <dbReference type="EMBL" id="KAK7086575.1"/>
    </source>
</evidence>
<dbReference type="AlphaFoldDB" id="A0AAN9AGR4"/>
<feature type="transmembrane region" description="Helical" evidence="1">
    <location>
        <begin position="41"/>
        <end position="60"/>
    </location>
</feature>
<keyword evidence="1" id="KW-0472">Membrane</keyword>
<sequence>MADEEGDTQSGASGSSLEEITLVSIRVGWFYFNPVSKKGKALHLTQMLVLPFIPIIALIIQNGIVMNEAFDYKDEIVTLANQVQDTVDIGQVLRALQLERAEVAYFVLSNASSTLRFD</sequence>
<proteinExistence type="predicted"/>
<gene>
    <name evidence="2" type="ORF">SK128_017444</name>
</gene>
<dbReference type="EMBL" id="JAXCGZ010000147">
    <property type="protein sequence ID" value="KAK7086575.1"/>
    <property type="molecule type" value="Genomic_DNA"/>
</dbReference>
<evidence type="ECO:0000313" key="3">
    <source>
        <dbReference type="Proteomes" id="UP001381693"/>
    </source>
</evidence>
<comment type="caution">
    <text evidence="2">The sequence shown here is derived from an EMBL/GenBank/DDBJ whole genome shotgun (WGS) entry which is preliminary data.</text>
</comment>
<keyword evidence="1" id="KW-1133">Transmembrane helix</keyword>
<name>A0AAN9AGR4_HALRR</name>
<evidence type="ECO:0000256" key="1">
    <source>
        <dbReference type="SAM" id="Phobius"/>
    </source>
</evidence>
<accession>A0AAN9AGR4</accession>
<protein>
    <submittedName>
        <fullName evidence="2">Uncharacterized protein</fullName>
    </submittedName>
</protein>
<reference evidence="2 3" key="1">
    <citation type="submission" date="2023-11" db="EMBL/GenBank/DDBJ databases">
        <title>Halocaridina rubra genome assembly.</title>
        <authorList>
            <person name="Smith C."/>
        </authorList>
    </citation>
    <scope>NUCLEOTIDE SEQUENCE [LARGE SCALE GENOMIC DNA]</scope>
    <source>
        <strain evidence="2">EP-1</strain>
        <tissue evidence="2">Whole</tissue>
    </source>
</reference>